<dbReference type="EMBL" id="AP019416">
    <property type="protein sequence ID" value="BBI50865.1"/>
    <property type="molecule type" value="Genomic_DNA"/>
</dbReference>
<name>A0ABN5WWW1_9GAMM</name>
<evidence type="ECO:0000313" key="3">
    <source>
        <dbReference type="Proteomes" id="UP000289555"/>
    </source>
</evidence>
<keyword evidence="3" id="KW-1185">Reference proteome</keyword>
<reference evidence="3" key="1">
    <citation type="journal article" date="2019" name="Microbiol. Resour. Announc.">
        <title>Complete Genome Sequence of Halomonas olivaria, a Moderately Halophilic Bacterium Isolated from Olive Processing Effluents, Obtained by Nanopore Sequencing.</title>
        <authorList>
            <person name="Nagata S."/>
            <person name="Ii K.M."/>
            <person name="Tsukimi T."/>
            <person name="Miura M.C."/>
            <person name="Galipon J."/>
            <person name="Arakawa K."/>
        </authorList>
    </citation>
    <scope>NUCLEOTIDE SEQUENCE [LARGE SCALE GENOMIC DNA]</scope>
    <source>
        <strain evidence="3">TYRC17</strain>
    </source>
</reference>
<feature type="signal peptide" evidence="1">
    <location>
        <begin position="1"/>
        <end position="22"/>
    </location>
</feature>
<keyword evidence="1" id="KW-0732">Signal</keyword>
<gene>
    <name evidence="2" type="ORF">HORIV_32860</name>
</gene>
<dbReference type="PROSITE" id="PS51257">
    <property type="entry name" value="PROKAR_LIPOPROTEIN"/>
    <property type="match status" value="1"/>
</dbReference>
<dbReference type="Proteomes" id="UP000289555">
    <property type="component" value="Chromosome"/>
</dbReference>
<evidence type="ECO:0000313" key="2">
    <source>
        <dbReference type="EMBL" id="BBI50865.1"/>
    </source>
</evidence>
<accession>A0ABN5WWW1</accession>
<protein>
    <submittedName>
        <fullName evidence="2">Uncharacterized protein</fullName>
    </submittedName>
</protein>
<evidence type="ECO:0000256" key="1">
    <source>
        <dbReference type="SAM" id="SignalP"/>
    </source>
</evidence>
<feature type="chain" id="PRO_5047163193" evidence="1">
    <location>
        <begin position="23"/>
        <end position="62"/>
    </location>
</feature>
<sequence>MFIWMRCSLLLLCLLLSACASSVTPSRYMLPSDPLASTARQPEGTLIVNALGLPTIWMSTAL</sequence>
<proteinExistence type="predicted"/>
<organism evidence="2 3">
    <name type="scientific">Vreelandella olivaria</name>
    <dbReference type="NCBI Taxonomy" id="390919"/>
    <lineage>
        <taxon>Bacteria</taxon>
        <taxon>Pseudomonadati</taxon>
        <taxon>Pseudomonadota</taxon>
        <taxon>Gammaproteobacteria</taxon>
        <taxon>Oceanospirillales</taxon>
        <taxon>Halomonadaceae</taxon>
        <taxon>Vreelandella</taxon>
    </lineage>
</organism>